<reference evidence="1" key="1">
    <citation type="journal article" date="2020" name="Nat. Commun.">
        <title>Large-scale genome sequencing of mycorrhizal fungi provides insights into the early evolution of symbiotic traits.</title>
        <authorList>
            <person name="Miyauchi S."/>
            <person name="Kiss E."/>
            <person name="Kuo A."/>
            <person name="Drula E."/>
            <person name="Kohler A."/>
            <person name="Sanchez-Garcia M."/>
            <person name="Morin E."/>
            <person name="Andreopoulos B."/>
            <person name="Barry K.W."/>
            <person name="Bonito G."/>
            <person name="Buee M."/>
            <person name="Carver A."/>
            <person name="Chen C."/>
            <person name="Cichocki N."/>
            <person name="Clum A."/>
            <person name="Culley D."/>
            <person name="Crous P.W."/>
            <person name="Fauchery L."/>
            <person name="Girlanda M."/>
            <person name="Hayes R.D."/>
            <person name="Keri Z."/>
            <person name="LaButti K."/>
            <person name="Lipzen A."/>
            <person name="Lombard V."/>
            <person name="Magnuson J."/>
            <person name="Maillard F."/>
            <person name="Murat C."/>
            <person name="Nolan M."/>
            <person name="Ohm R.A."/>
            <person name="Pangilinan J."/>
            <person name="Pereira M.F."/>
            <person name="Perotto S."/>
            <person name="Peter M."/>
            <person name="Pfister S."/>
            <person name="Riley R."/>
            <person name="Sitrit Y."/>
            <person name="Stielow J.B."/>
            <person name="Szollosi G."/>
            <person name="Zifcakova L."/>
            <person name="Stursova M."/>
            <person name="Spatafora J.W."/>
            <person name="Tedersoo L."/>
            <person name="Vaario L.M."/>
            <person name="Yamada A."/>
            <person name="Yan M."/>
            <person name="Wang P."/>
            <person name="Xu J."/>
            <person name="Bruns T."/>
            <person name="Baldrian P."/>
            <person name="Vilgalys R."/>
            <person name="Dunand C."/>
            <person name="Henrissat B."/>
            <person name="Grigoriev I.V."/>
            <person name="Hibbett D."/>
            <person name="Nagy L.G."/>
            <person name="Martin F.M."/>
        </authorList>
    </citation>
    <scope>NUCLEOTIDE SEQUENCE</scope>
    <source>
        <strain evidence="1">UP504</strain>
    </source>
</reference>
<comment type="caution">
    <text evidence="1">The sequence shown here is derived from an EMBL/GenBank/DDBJ whole genome shotgun (WGS) entry which is preliminary data.</text>
</comment>
<name>A0A9P6AWF2_9AGAM</name>
<dbReference type="InterPro" id="IPR041078">
    <property type="entry name" value="Plavaka"/>
</dbReference>
<organism evidence="1 2">
    <name type="scientific">Hydnum rufescens UP504</name>
    <dbReference type="NCBI Taxonomy" id="1448309"/>
    <lineage>
        <taxon>Eukaryota</taxon>
        <taxon>Fungi</taxon>
        <taxon>Dikarya</taxon>
        <taxon>Basidiomycota</taxon>
        <taxon>Agaricomycotina</taxon>
        <taxon>Agaricomycetes</taxon>
        <taxon>Cantharellales</taxon>
        <taxon>Hydnaceae</taxon>
        <taxon>Hydnum</taxon>
    </lineage>
</organism>
<evidence type="ECO:0000313" key="2">
    <source>
        <dbReference type="Proteomes" id="UP000886523"/>
    </source>
</evidence>
<evidence type="ECO:0000313" key="1">
    <source>
        <dbReference type="EMBL" id="KAF9513228.1"/>
    </source>
</evidence>
<accession>A0A9P6AWF2</accession>
<dbReference type="EMBL" id="MU128975">
    <property type="protein sequence ID" value="KAF9513228.1"/>
    <property type="molecule type" value="Genomic_DNA"/>
</dbReference>
<keyword evidence="2" id="KW-1185">Reference proteome</keyword>
<proteinExistence type="predicted"/>
<dbReference type="OrthoDB" id="3232941at2759"/>
<dbReference type="AlphaFoldDB" id="A0A9P6AWF2"/>
<dbReference type="Proteomes" id="UP000886523">
    <property type="component" value="Unassembled WGS sequence"/>
</dbReference>
<sequence length="289" mass="32739">MPSILQYKVAEYLLSNPTFSNGMMYKPMRIFEADQTTCFYHEMNTGELWNELQIADLKEQYDIMGLASNSCPSCVATFEDLGAVKSCPHCTGKSILDDLQGLRADYPTATTWQFINKVKEFGLAGIENLCWEGLQVDICQIICVDNLHGLHKMFKDHMMVWLTNSIGEDELDCHFMAQLHRVGTRNFDLGISHYLQWSGKGHRDLEHHIIPVIVGADRTQPGVMKAIHALLDFIYIAQYPLQSDTTLDALKTALSTFHKNKDIFVQNSSHAGTARVIEHMNIPKLHALH</sequence>
<dbReference type="Pfam" id="PF18759">
    <property type="entry name" value="Plavaka"/>
    <property type="match status" value="2"/>
</dbReference>
<gene>
    <name evidence="1" type="ORF">BS47DRAFT_1362572</name>
</gene>
<protein>
    <submittedName>
        <fullName evidence="1">Uncharacterized protein</fullName>
    </submittedName>
</protein>